<feature type="transmembrane region" description="Helical" evidence="6">
    <location>
        <begin position="61"/>
        <end position="81"/>
    </location>
</feature>
<dbReference type="Pfam" id="PF01040">
    <property type="entry name" value="UbiA"/>
    <property type="match status" value="1"/>
</dbReference>
<evidence type="ECO:0000313" key="7">
    <source>
        <dbReference type="EMBL" id="SEW25958.1"/>
    </source>
</evidence>
<feature type="transmembrane region" description="Helical" evidence="6">
    <location>
        <begin position="118"/>
        <end position="142"/>
    </location>
</feature>
<dbReference type="CDD" id="cd13965">
    <property type="entry name" value="PT_UbiA_3"/>
    <property type="match status" value="1"/>
</dbReference>
<organism evidence="7 8">
    <name type="scientific">Chryseobacterium wanjuense</name>
    <dbReference type="NCBI Taxonomy" id="356305"/>
    <lineage>
        <taxon>Bacteria</taxon>
        <taxon>Pseudomonadati</taxon>
        <taxon>Bacteroidota</taxon>
        <taxon>Flavobacteriia</taxon>
        <taxon>Flavobacteriales</taxon>
        <taxon>Weeksellaceae</taxon>
        <taxon>Chryseobacterium group</taxon>
        <taxon>Chryseobacterium</taxon>
    </lineage>
</organism>
<dbReference type="InterPro" id="IPR050475">
    <property type="entry name" value="Prenyltransferase_related"/>
</dbReference>
<comment type="subcellular location">
    <subcellularLocation>
        <location evidence="1">Membrane</location>
        <topology evidence="1">Multi-pass membrane protein</topology>
    </subcellularLocation>
</comment>
<evidence type="ECO:0000256" key="6">
    <source>
        <dbReference type="SAM" id="Phobius"/>
    </source>
</evidence>
<dbReference type="InterPro" id="IPR000537">
    <property type="entry name" value="UbiA_prenyltransferase"/>
</dbReference>
<evidence type="ECO:0000256" key="1">
    <source>
        <dbReference type="ARBA" id="ARBA00004141"/>
    </source>
</evidence>
<proteinExistence type="predicted"/>
<keyword evidence="4 6" id="KW-1133">Transmembrane helix</keyword>
<keyword evidence="2" id="KW-1003">Cell membrane</keyword>
<feature type="transmembrane region" description="Helical" evidence="6">
    <location>
        <begin position="292"/>
        <end position="308"/>
    </location>
</feature>
<keyword evidence="7" id="KW-0808">Transferase</keyword>
<sequence length="309" mass="35765">MPLITSSNPALTVFRAVIRELHITWEFINNDIWDTILPSLMIFFTGWIYQGRSWSELPLHFVISLSYAVLYIYTFTIGNQLDGIEEDRINKPYRPLVTGLVTIKATYSRFYIYNSIYALYGFVLGIFWFSVAWIAVSYYLNLWGGSKHWATKNLVGMTLGTFILFNVQWHIALSPESSITTNLQYYFFLMSAWAGLALPIQDLRDIEGDRQAGRKTLPLVVGDHKARILLSIEYLFFLPLLFLCIMLTVDSLRDIFTEQTDLIIFIIQMGVHWTVAIRVLLYKSPKEDHKTYHIYVLLFVSAIPLACII</sequence>
<dbReference type="STRING" id="356305.SAMN05421841_1884"/>
<protein>
    <submittedName>
        <fullName evidence="7">4-hydroxybenzoate polyprenyltransferase</fullName>
    </submittedName>
</protein>
<dbReference type="InterPro" id="IPR044878">
    <property type="entry name" value="UbiA_sf"/>
</dbReference>
<keyword evidence="3 6" id="KW-0812">Transmembrane</keyword>
<evidence type="ECO:0000256" key="4">
    <source>
        <dbReference type="ARBA" id="ARBA00022989"/>
    </source>
</evidence>
<dbReference type="PANTHER" id="PTHR42723:SF1">
    <property type="entry name" value="CHLOROPHYLL SYNTHASE, CHLOROPLASTIC"/>
    <property type="match status" value="1"/>
</dbReference>
<dbReference type="GO" id="GO:0016020">
    <property type="term" value="C:membrane"/>
    <property type="evidence" value="ECO:0007669"/>
    <property type="project" value="UniProtKB-SubCell"/>
</dbReference>
<dbReference type="GO" id="GO:0016765">
    <property type="term" value="F:transferase activity, transferring alkyl or aryl (other than methyl) groups"/>
    <property type="evidence" value="ECO:0007669"/>
    <property type="project" value="InterPro"/>
</dbReference>
<reference evidence="8" key="1">
    <citation type="submission" date="2016-10" db="EMBL/GenBank/DDBJ databases">
        <authorList>
            <person name="Varghese N."/>
            <person name="Submissions S."/>
        </authorList>
    </citation>
    <scope>NUCLEOTIDE SEQUENCE [LARGE SCALE GENOMIC DNA]</scope>
    <source>
        <strain evidence="8">DSM 17724</strain>
    </source>
</reference>
<dbReference type="AlphaFoldDB" id="A0A1I0QG71"/>
<evidence type="ECO:0000256" key="3">
    <source>
        <dbReference type="ARBA" id="ARBA00022692"/>
    </source>
</evidence>
<dbReference type="RefSeq" id="WP_089791768.1">
    <property type="nucleotide sequence ID" value="NZ_FOIU01000001.1"/>
</dbReference>
<feature type="transmembrane region" description="Helical" evidence="6">
    <location>
        <begin position="154"/>
        <end position="171"/>
    </location>
</feature>
<dbReference type="OrthoDB" id="9811562at2"/>
<accession>A0A1I0QG71</accession>
<gene>
    <name evidence="7" type="ORF">SAMN05421841_1884</name>
</gene>
<dbReference type="EMBL" id="FOIU01000001">
    <property type="protein sequence ID" value="SEW25958.1"/>
    <property type="molecule type" value="Genomic_DNA"/>
</dbReference>
<feature type="transmembrane region" description="Helical" evidence="6">
    <location>
        <begin position="234"/>
        <end position="256"/>
    </location>
</feature>
<dbReference type="Proteomes" id="UP000199469">
    <property type="component" value="Unassembled WGS sequence"/>
</dbReference>
<evidence type="ECO:0000256" key="2">
    <source>
        <dbReference type="ARBA" id="ARBA00022475"/>
    </source>
</evidence>
<name>A0A1I0QG71_9FLAO</name>
<dbReference type="PANTHER" id="PTHR42723">
    <property type="entry name" value="CHLOROPHYLL SYNTHASE"/>
    <property type="match status" value="1"/>
</dbReference>
<keyword evidence="8" id="KW-1185">Reference proteome</keyword>
<keyword evidence="5 6" id="KW-0472">Membrane</keyword>
<evidence type="ECO:0000256" key="5">
    <source>
        <dbReference type="ARBA" id="ARBA00023136"/>
    </source>
</evidence>
<feature type="transmembrane region" description="Helical" evidence="6">
    <location>
        <begin position="262"/>
        <end position="280"/>
    </location>
</feature>
<evidence type="ECO:0000313" key="8">
    <source>
        <dbReference type="Proteomes" id="UP000199469"/>
    </source>
</evidence>
<feature type="transmembrane region" description="Helical" evidence="6">
    <location>
        <begin position="32"/>
        <end position="49"/>
    </location>
</feature>
<dbReference type="Gene3D" id="1.10.357.140">
    <property type="entry name" value="UbiA prenyltransferase"/>
    <property type="match status" value="1"/>
</dbReference>